<dbReference type="SUPFAM" id="SSF69705">
    <property type="entry name" value="Transcription factor NusA, N-terminal domain"/>
    <property type="match status" value="1"/>
</dbReference>
<keyword evidence="2 7" id="KW-0963">Cytoplasm</keyword>
<keyword evidence="4 7" id="KW-0694">RNA-binding</keyword>
<dbReference type="SUPFAM" id="SSF50249">
    <property type="entry name" value="Nucleic acid-binding proteins"/>
    <property type="match status" value="1"/>
</dbReference>
<dbReference type="Pfam" id="PF26594">
    <property type="entry name" value="KH_NusA_2nd"/>
    <property type="match status" value="1"/>
</dbReference>
<comment type="caution">
    <text evidence="9">The sequence shown here is derived from an EMBL/GenBank/DDBJ whole genome shotgun (WGS) entry which is preliminary data.</text>
</comment>
<dbReference type="GO" id="GO:0006353">
    <property type="term" value="P:DNA-templated transcription termination"/>
    <property type="evidence" value="ECO:0007669"/>
    <property type="project" value="UniProtKB-UniRule"/>
</dbReference>
<dbReference type="InterPro" id="IPR030842">
    <property type="entry name" value="TF_NusA_bacterial"/>
</dbReference>
<evidence type="ECO:0000256" key="6">
    <source>
        <dbReference type="ARBA" id="ARBA00023163"/>
    </source>
</evidence>
<dbReference type="Pfam" id="PF08529">
    <property type="entry name" value="NusA_N"/>
    <property type="match status" value="1"/>
</dbReference>
<dbReference type="Gene3D" id="3.30.1480.10">
    <property type="entry name" value="NusA, N-terminal domain"/>
    <property type="match status" value="1"/>
</dbReference>
<keyword evidence="10" id="KW-1185">Reference proteome</keyword>
<dbReference type="FunFam" id="1.10.150.20:FF:000018">
    <property type="entry name" value="Transcription termination/antitermination protein NusA"/>
    <property type="match status" value="1"/>
</dbReference>
<comment type="similarity">
    <text evidence="7">Belongs to the NusA family.</text>
</comment>
<name>A0A0C1YLI7_9BURK</name>
<dbReference type="FunFam" id="3.30.300.20:FF:000002">
    <property type="entry name" value="Transcription termination/antitermination protein NusA"/>
    <property type="match status" value="1"/>
</dbReference>
<sequence length="519" mass="57792">MSREVLLLVDALAREKNVDKEIVFGALEHALAQATKKRYEGDVDVRVSIDRESGEFESFRRWHVVPDEAGLQLPDQEVLHFEAKEQIPDIEVDDYIEEPIESVDFGRRFAQDTKQVVLQRIRDAEREQILQDFLARGDALVTGTIKRMERGDAIVESGKIEARLPRDQMIPKENLRVGDRVRAYILRIDRNARGPQVILSRTAPEFIMKLFELEVPEIEQGLLEIKSAARDPGVRAKIAVFTNDKRIDPIGTCVGMRGSRVQAVTGELGGERVDIVLWSEDPAQFVIGALAPANVSSIVVDEEKHAMDVVVDEENLAIAIGRGGQNVRLASELTGWQINIMTAEESADKAAAETAAIRTLFMEKLDVDEEVADILVQEGFSSLEEIAYVPITEMLDIEAFDEDTVNELRSRARDALVTEAIASEEGLEGMEDALVNLEGIDRITAGKLGLAGVKTVDAFAGLAYDEFGAILALPIERARELIENEFEDVSDDEMRLIDAKYDDRARALQEKARELVTAK</sequence>
<dbReference type="GO" id="GO:0005829">
    <property type="term" value="C:cytosol"/>
    <property type="evidence" value="ECO:0007669"/>
    <property type="project" value="TreeGrafter"/>
</dbReference>
<comment type="subunit">
    <text evidence="7">Monomer. Binds directly to the core enzyme of the DNA-dependent RNA polymerase and to nascent RNA.</text>
</comment>
<dbReference type="InterPro" id="IPR013735">
    <property type="entry name" value="TF_NusA_N"/>
</dbReference>
<comment type="function">
    <text evidence="7">Participates in both transcription termination and antitermination.</text>
</comment>
<dbReference type="SUPFAM" id="SSF47794">
    <property type="entry name" value="Rad51 N-terminal domain-like"/>
    <property type="match status" value="2"/>
</dbReference>
<dbReference type="NCBIfam" id="TIGR01953">
    <property type="entry name" value="NusA"/>
    <property type="match status" value="1"/>
</dbReference>
<accession>A0A0C1YLI7</accession>
<dbReference type="Pfam" id="PF13184">
    <property type="entry name" value="KH_NusA_1st"/>
    <property type="match status" value="1"/>
</dbReference>
<dbReference type="NCBIfam" id="TIGR01954">
    <property type="entry name" value="nusA_Cterm_rpt"/>
    <property type="match status" value="1"/>
</dbReference>
<organism evidence="9 10">
    <name type="scientific">Noviherbaspirillum autotrophicum</name>
    <dbReference type="NCBI Taxonomy" id="709839"/>
    <lineage>
        <taxon>Bacteria</taxon>
        <taxon>Pseudomonadati</taxon>
        <taxon>Pseudomonadota</taxon>
        <taxon>Betaproteobacteria</taxon>
        <taxon>Burkholderiales</taxon>
        <taxon>Oxalobacteraceae</taxon>
        <taxon>Noviherbaspirillum</taxon>
    </lineage>
</organism>
<protein>
    <recommendedName>
        <fullName evidence="7">Transcription termination/antitermination protein NusA</fullName>
    </recommendedName>
</protein>
<dbReference type="STRING" id="709839.TSA66_11690"/>
<evidence type="ECO:0000313" key="10">
    <source>
        <dbReference type="Proteomes" id="UP000031572"/>
    </source>
</evidence>
<evidence type="ECO:0000256" key="1">
    <source>
        <dbReference type="ARBA" id="ARBA00022472"/>
    </source>
</evidence>
<keyword evidence="1 7" id="KW-0806">Transcription termination</keyword>
<dbReference type="SUPFAM" id="SSF54814">
    <property type="entry name" value="Prokaryotic type KH domain (KH-domain type II)"/>
    <property type="match status" value="2"/>
</dbReference>
<dbReference type="RefSeq" id="WP_040040162.1">
    <property type="nucleotide sequence ID" value="NZ_JWJG01000028.1"/>
</dbReference>
<dbReference type="OrthoDB" id="9807233at2"/>
<dbReference type="InterPro" id="IPR012340">
    <property type="entry name" value="NA-bd_OB-fold"/>
</dbReference>
<dbReference type="CDD" id="cd22529">
    <property type="entry name" value="KH-II_NusA_rpt2"/>
    <property type="match status" value="1"/>
</dbReference>
<gene>
    <name evidence="7 9" type="primary">nusA</name>
    <name evidence="9" type="ORF">TSA66_11690</name>
</gene>
<dbReference type="Gene3D" id="2.40.50.140">
    <property type="entry name" value="Nucleic acid-binding proteins"/>
    <property type="match status" value="1"/>
</dbReference>
<evidence type="ECO:0000259" key="8">
    <source>
        <dbReference type="PROSITE" id="PS50126"/>
    </source>
</evidence>
<evidence type="ECO:0000256" key="3">
    <source>
        <dbReference type="ARBA" id="ARBA00022814"/>
    </source>
</evidence>
<dbReference type="HAMAP" id="MF_00945_B">
    <property type="entry name" value="NusA_B"/>
    <property type="match status" value="1"/>
</dbReference>
<dbReference type="EMBL" id="JWJG01000028">
    <property type="protein sequence ID" value="KIF81337.1"/>
    <property type="molecule type" value="Genomic_DNA"/>
</dbReference>
<dbReference type="InterPro" id="IPR058582">
    <property type="entry name" value="KH_NusA_2nd"/>
</dbReference>
<dbReference type="AlphaFoldDB" id="A0A0C1YLI7"/>
<keyword evidence="5 7" id="KW-0805">Transcription regulation</keyword>
<dbReference type="FunFam" id="3.30.300.20:FF:000005">
    <property type="entry name" value="Transcription termination/antitermination protein NusA"/>
    <property type="match status" value="1"/>
</dbReference>
<dbReference type="InterPro" id="IPR010213">
    <property type="entry name" value="TF_NusA"/>
</dbReference>
<dbReference type="GO" id="GO:0000166">
    <property type="term" value="F:nucleotide binding"/>
    <property type="evidence" value="ECO:0007669"/>
    <property type="project" value="InterPro"/>
</dbReference>
<dbReference type="PANTHER" id="PTHR22648:SF0">
    <property type="entry name" value="TRANSCRIPTION TERMINATION_ANTITERMINATION PROTEIN NUSA"/>
    <property type="match status" value="1"/>
</dbReference>
<evidence type="ECO:0000256" key="7">
    <source>
        <dbReference type="HAMAP-Rule" id="MF_00945"/>
    </source>
</evidence>
<dbReference type="CDD" id="cd02134">
    <property type="entry name" value="KH-II_NusA_rpt1"/>
    <property type="match status" value="1"/>
</dbReference>
<dbReference type="InterPro" id="IPR009019">
    <property type="entry name" value="KH_sf_prok-type"/>
</dbReference>
<feature type="domain" description="S1 motif" evidence="8">
    <location>
        <begin position="138"/>
        <end position="202"/>
    </location>
</feature>
<dbReference type="PROSITE" id="PS50126">
    <property type="entry name" value="S1"/>
    <property type="match status" value="1"/>
</dbReference>
<evidence type="ECO:0000256" key="2">
    <source>
        <dbReference type="ARBA" id="ARBA00022490"/>
    </source>
</evidence>
<dbReference type="Proteomes" id="UP000031572">
    <property type="component" value="Unassembled WGS sequence"/>
</dbReference>
<dbReference type="InterPro" id="IPR010214">
    <property type="entry name" value="Tscrpt_termin_fac_NusA_C_rpt"/>
</dbReference>
<evidence type="ECO:0000313" key="9">
    <source>
        <dbReference type="EMBL" id="KIF81337.1"/>
    </source>
</evidence>
<comment type="subcellular location">
    <subcellularLocation>
        <location evidence="7">Cytoplasm</location>
    </subcellularLocation>
</comment>
<keyword evidence="3 7" id="KW-0889">Transcription antitermination</keyword>
<dbReference type="InterPro" id="IPR025249">
    <property type="entry name" value="TF_NusA_KH_1st"/>
</dbReference>
<dbReference type="Gene3D" id="1.10.150.20">
    <property type="entry name" value="5' to 3' exonuclease, C-terminal subdomain"/>
    <property type="match status" value="2"/>
</dbReference>
<dbReference type="PANTHER" id="PTHR22648">
    <property type="entry name" value="TRANSCRIPTION TERMINATION FACTOR NUSA"/>
    <property type="match status" value="1"/>
</dbReference>
<dbReference type="InterPro" id="IPR015946">
    <property type="entry name" value="KH_dom-like_a/b"/>
</dbReference>
<dbReference type="GO" id="GO:0031564">
    <property type="term" value="P:transcription antitermination"/>
    <property type="evidence" value="ECO:0007669"/>
    <property type="project" value="UniProtKB-UniRule"/>
</dbReference>
<dbReference type="GO" id="GO:0003700">
    <property type="term" value="F:DNA-binding transcription factor activity"/>
    <property type="evidence" value="ECO:0007669"/>
    <property type="project" value="InterPro"/>
</dbReference>
<keyword evidence="9" id="KW-0648">Protein biosynthesis</keyword>
<reference evidence="9 10" key="1">
    <citation type="submission" date="2014-12" db="EMBL/GenBank/DDBJ databases">
        <title>Denitrispirillum autotrophicum gen. nov., sp. nov., Denitrifying, Facultatively Autotrophic Bacteria Isolated from Rice Paddy Soil.</title>
        <authorList>
            <person name="Ishii S."/>
            <person name="Ashida N."/>
            <person name="Ohno H."/>
            <person name="Otsuka S."/>
            <person name="Yokota A."/>
            <person name="Senoo K."/>
        </authorList>
    </citation>
    <scope>NUCLEOTIDE SEQUENCE [LARGE SCALE GENOMIC DNA]</scope>
    <source>
        <strain evidence="9 10">TSA66</strain>
    </source>
</reference>
<keyword evidence="9" id="KW-0251">Elongation factor</keyword>
<evidence type="ECO:0000256" key="4">
    <source>
        <dbReference type="ARBA" id="ARBA00022884"/>
    </source>
</evidence>
<dbReference type="GO" id="GO:0003746">
    <property type="term" value="F:translation elongation factor activity"/>
    <property type="evidence" value="ECO:0007669"/>
    <property type="project" value="UniProtKB-KW"/>
</dbReference>
<dbReference type="SMART" id="SM00322">
    <property type="entry name" value="KH"/>
    <property type="match status" value="1"/>
</dbReference>
<dbReference type="InterPro" id="IPR004087">
    <property type="entry name" value="KH_dom"/>
</dbReference>
<dbReference type="InterPro" id="IPR010995">
    <property type="entry name" value="DNA_repair_Rad51/TF_NusA_a-hlx"/>
</dbReference>
<dbReference type="PROSITE" id="PS50084">
    <property type="entry name" value="KH_TYPE_1"/>
    <property type="match status" value="1"/>
</dbReference>
<evidence type="ECO:0000256" key="5">
    <source>
        <dbReference type="ARBA" id="ARBA00023015"/>
    </source>
</evidence>
<dbReference type="InterPro" id="IPR003029">
    <property type="entry name" value="S1_domain"/>
</dbReference>
<keyword evidence="6 7" id="KW-0804">Transcription</keyword>
<dbReference type="Gene3D" id="3.30.300.20">
    <property type="match status" value="2"/>
</dbReference>
<dbReference type="CDD" id="cd04455">
    <property type="entry name" value="S1_NusA"/>
    <property type="match status" value="1"/>
</dbReference>
<dbReference type="InterPro" id="IPR036555">
    <property type="entry name" value="NusA_N_sf"/>
</dbReference>
<proteinExistence type="inferred from homology"/>
<dbReference type="GO" id="GO:0003723">
    <property type="term" value="F:RNA binding"/>
    <property type="evidence" value="ECO:0007669"/>
    <property type="project" value="UniProtKB-UniRule"/>
</dbReference>
<dbReference type="SMART" id="SM00316">
    <property type="entry name" value="S1"/>
    <property type="match status" value="1"/>
</dbReference>
<dbReference type="Pfam" id="PF00575">
    <property type="entry name" value="S1"/>
    <property type="match status" value="1"/>
</dbReference>